<gene>
    <name evidence="1" type="ORF">TQ39_14045</name>
</gene>
<dbReference type="AlphaFoldDB" id="A0A0D8IWN9"/>
<proteinExistence type="predicted"/>
<dbReference type="SUPFAM" id="SSF102405">
    <property type="entry name" value="MCP/YpsA-like"/>
    <property type="match status" value="1"/>
</dbReference>
<protein>
    <recommendedName>
        <fullName evidence="3">DUF1273 family protein</fullName>
    </recommendedName>
</protein>
<evidence type="ECO:0000313" key="1">
    <source>
        <dbReference type="EMBL" id="KJF39102.1"/>
    </source>
</evidence>
<accession>A0A0D8IWN9</accession>
<evidence type="ECO:0008006" key="3">
    <source>
        <dbReference type="Google" id="ProtNLM"/>
    </source>
</evidence>
<keyword evidence="2" id="KW-1185">Reference proteome</keyword>
<dbReference type="RefSeq" id="WP_004611964.1">
    <property type="nucleotide sequence ID" value="NZ_JXXK01000023.1"/>
</dbReference>
<dbReference type="InterPro" id="IPR010697">
    <property type="entry name" value="YspA"/>
</dbReference>
<dbReference type="GeneID" id="42857689"/>
<dbReference type="EMBL" id="JXXK01000023">
    <property type="protein sequence ID" value="KJF39102.1"/>
    <property type="molecule type" value="Genomic_DNA"/>
</dbReference>
<dbReference type="Pfam" id="PF06908">
    <property type="entry name" value="YpsA"/>
    <property type="match status" value="1"/>
</dbReference>
<reference evidence="1" key="1">
    <citation type="submission" date="2015-02" db="EMBL/GenBank/DDBJ databases">
        <title>A novel member of the family Ruminococcaceae isolated from human feces.</title>
        <authorList>
            <person name="Shkoporov A.N."/>
            <person name="Chaplin A.V."/>
            <person name="Motuzova O.V."/>
            <person name="Kafarskaia L.I."/>
            <person name="Khokhlova E.V."/>
            <person name="Efimov B.A."/>
        </authorList>
    </citation>
    <scope>NUCLEOTIDE SEQUENCE [LARGE SCALE GENOMIC DNA]</scope>
    <source>
        <strain evidence="1">585-1</strain>
    </source>
</reference>
<dbReference type="Gene3D" id="3.40.50.450">
    <property type="match status" value="1"/>
</dbReference>
<dbReference type="PANTHER" id="PTHR38440:SF1">
    <property type="entry name" value="UPF0398 PROTEIN SPR0331"/>
    <property type="match status" value="1"/>
</dbReference>
<comment type="caution">
    <text evidence="1">The sequence shown here is derived from an EMBL/GenBank/DDBJ whole genome shotgun (WGS) entry which is preliminary data.</text>
</comment>
<dbReference type="PANTHER" id="PTHR38440">
    <property type="entry name" value="UPF0398 PROTEIN YPSA"/>
    <property type="match status" value="1"/>
</dbReference>
<dbReference type="Proteomes" id="UP000032483">
    <property type="component" value="Unassembled WGS sequence"/>
</dbReference>
<sequence>MKTKKCAFTGHRPQSLPFGFNEADERCIALKQKLRDEIIRQIEENGVTHFITGMAIGVDMFAAEIVLGLKSAYNGITLECAIPCETQAEKWSEALRDRYFDIASKCDKETLLQQRYTPDCMHKRNRYMVDQADYIIAVWNGKPSGTGKTVQYAQQQGKPVRVINPITLVVENI</sequence>
<name>A0A0D8IWN9_9FIRM</name>
<evidence type="ECO:0000313" key="2">
    <source>
        <dbReference type="Proteomes" id="UP000032483"/>
    </source>
</evidence>
<organism evidence="1 2">
    <name type="scientific">Ruthenibacterium lactatiformans</name>
    <dbReference type="NCBI Taxonomy" id="1550024"/>
    <lineage>
        <taxon>Bacteria</taxon>
        <taxon>Bacillati</taxon>
        <taxon>Bacillota</taxon>
        <taxon>Clostridia</taxon>
        <taxon>Eubacteriales</taxon>
        <taxon>Oscillospiraceae</taxon>
        <taxon>Ruthenibacterium</taxon>
    </lineage>
</organism>